<keyword evidence="2" id="KW-1185">Reference proteome</keyword>
<dbReference type="AlphaFoldDB" id="A0A0M6YD26"/>
<evidence type="ECO:0008006" key="3">
    <source>
        <dbReference type="Google" id="ProtNLM"/>
    </source>
</evidence>
<dbReference type="SUPFAM" id="SSF52091">
    <property type="entry name" value="SpoIIaa-like"/>
    <property type="match status" value="1"/>
</dbReference>
<dbReference type="InterPro" id="IPR021866">
    <property type="entry name" value="SpoIIAA-like"/>
</dbReference>
<dbReference type="RefSeq" id="WP_055081885.1">
    <property type="nucleotide sequence ID" value="NZ_CXSU01000005.1"/>
</dbReference>
<reference evidence="1 2" key="1">
    <citation type="submission" date="2015-07" db="EMBL/GenBank/DDBJ databases">
        <authorList>
            <person name="Noorani M."/>
        </authorList>
    </citation>
    <scope>NUCLEOTIDE SEQUENCE [LARGE SCALE GENOMIC DNA]</scope>
    <source>
        <strain evidence="1 2">CECT 7802</strain>
    </source>
</reference>
<dbReference type="Proteomes" id="UP000049222">
    <property type="component" value="Unassembled WGS sequence"/>
</dbReference>
<sequence>MTSSTIRRVATTNPQVYAFEIDGKVTSDDMEDMANVMNAAFDAHDSVDMLLIFRHFDGSEVGAGFDWASIKSRFRSLTNVGQYVVVGAPDSAADMIELMGKIIPVEAKTFEMAELDKAWTAVDARPV</sequence>
<evidence type="ECO:0000313" key="1">
    <source>
        <dbReference type="EMBL" id="CTQ48261.1"/>
    </source>
</evidence>
<dbReference type="InterPro" id="IPR036513">
    <property type="entry name" value="STAS_dom_sf"/>
</dbReference>
<dbReference type="Pfam" id="PF11964">
    <property type="entry name" value="SpoIIAA-like"/>
    <property type="match status" value="1"/>
</dbReference>
<gene>
    <name evidence="1" type="ORF">JDO7802_00263</name>
</gene>
<protein>
    <recommendedName>
        <fullName evidence="3">SpoIIAA-like protein</fullName>
    </recommendedName>
</protein>
<name>A0A0M6YD26_9RHOB</name>
<dbReference type="InterPro" id="IPR038396">
    <property type="entry name" value="SpoIIAA-like_sf"/>
</dbReference>
<dbReference type="Gene3D" id="3.40.50.10600">
    <property type="entry name" value="SpoIIaa-like domains"/>
    <property type="match status" value="1"/>
</dbReference>
<organism evidence="1 2">
    <name type="scientific">Jannaschia donghaensis</name>
    <dbReference type="NCBI Taxonomy" id="420998"/>
    <lineage>
        <taxon>Bacteria</taxon>
        <taxon>Pseudomonadati</taxon>
        <taxon>Pseudomonadota</taxon>
        <taxon>Alphaproteobacteria</taxon>
        <taxon>Rhodobacterales</taxon>
        <taxon>Roseobacteraceae</taxon>
        <taxon>Jannaschia</taxon>
    </lineage>
</organism>
<dbReference type="OrthoDB" id="5457369at2"/>
<dbReference type="EMBL" id="CXSU01000005">
    <property type="protein sequence ID" value="CTQ48261.1"/>
    <property type="molecule type" value="Genomic_DNA"/>
</dbReference>
<proteinExistence type="predicted"/>
<dbReference type="STRING" id="420998.JDO7802_00263"/>
<accession>A0A0M6YD26</accession>
<evidence type="ECO:0000313" key="2">
    <source>
        <dbReference type="Proteomes" id="UP000049222"/>
    </source>
</evidence>